<evidence type="ECO:0000256" key="1">
    <source>
        <dbReference type="SAM" id="MobiDB-lite"/>
    </source>
</evidence>
<accession>A0ABY3Q821</accession>
<reference evidence="2 3" key="1">
    <citation type="journal article" date="2022" name="Int. J. Syst. Evol. Microbiol.">
        <title>Pseudomonas fitomaticsae sp. nov., isolated at Marimurtra Botanical Garden in Blanes, Catalonia, Spain.</title>
        <authorList>
            <person name="Atanasov K.E."/>
            <person name="Galbis D.M."/>
            <person name="Cornado D."/>
            <person name="Serpico A."/>
            <person name="Sanchez G."/>
            <person name="Bosch M."/>
            <person name="Ferrer A."/>
            <person name="Altabella T."/>
        </authorList>
    </citation>
    <scope>NUCLEOTIDE SEQUENCE [LARGE SCALE GENOMIC DNA]</scope>
    <source>
        <strain evidence="2 3">FIT81</strain>
    </source>
</reference>
<feature type="region of interest" description="Disordered" evidence="1">
    <location>
        <begin position="85"/>
        <end position="111"/>
    </location>
</feature>
<organism evidence="2 3">
    <name type="scientific">Pseudomonas fitomaticsae</name>
    <dbReference type="NCBI Taxonomy" id="2837969"/>
    <lineage>
        <taxon>Bacteria</taxon>
        <taxon>Pseudomonadati</taxon>
        <taxon>Pseudomonadota</taxon>
        <taxon>Gammaproteobacteria</taxon>
        <taxon>Pseudomonadales</taxon>
        <taxon>Pseudomonadaceae</taxon>
        <taxon>Pseudomonas</taxon>
    </lineage>
</organism>
<dbReference type="EMBL" id="CP075567">
    <property type="protein sequence ID" value="UFQ02271.1"/>
    <property type="molecule type" value="Genomic_DNA"/>
</dbReference>
<keyword evidence="3" id="KW-1185">Reference proteome</keyword>
<evidence type="ECO:0000313" key="2">
    <source>
        <dbReference type="EMBL" id="UFQ02271.1"/>
    </source>
</evidence>
<dbReference type="RefSeq" id="WP_230736888.1">
    <property type="nucleotide sequence ID" value="NZ_CP075567.1"/>
</dbReference>
<evidence type="ECO:0000313" key="3">
    <source>
        <dbReference type="Proteomes" id="UP001162907"/>
    </source>
</evidence>
<sequence length="111" mass="11576">MKINLSPQRRDDTLELSRAGAVLTVNGEAFDFSPMADGDTLPASAISSPWIAGEVSNIAGELELTLLLPLPVNFSPEQAFPEPLLNVPDGPVALPQPLPAPDTAQAGGFEA</sequence>
<dbReference type="Proteomes" id="UP001162907">
    <property type="component" value="Chromosome"/>
</dbReference>
<proteinExistence type="predicted"/>
<name>A0ABY3Q821_9PSED</name>
<protein>
    <submittedName>
        <fullName evidence="2">Uncharacterized protein</fullName>
    </submittedName>
</protein>
<gene>
    <name evidence="2" type="ORF">KJY40_11480</name>
</gene>